<organism evidence="1 2">
    <name type="scientific">Candidatus Roizmanbacteria bacterium RIFCSPHIGHO2_02_FULL_38_11</name>
    <dbReference type="NCBI Taxonomy" id="1802039"/>
    <lineage>
        <taxon>Bacteria</taxon>
        <taxon>Candidatus Roizmaniibacteriota</taxon>
    </lineage>
</organism>
<accession>A0A1F7GYU2</accession>
<dbReference type="Proteomes" id="UP000177913">
    <property type="component" value="Unassembled WGS sequence"/>
</dbReference>
<reference evidence="1 2" key="1">
    <citation type="journal article" date="2016" name="Nat. Commun.">
        <title>Thousands of microbial genomes shed light on interconnected biogeochemical processes in an aquifer system.</title>
        <authorList>
            <person name="Anantharaman K."/>
            <person name="Brown C.T."/>
            <person name="Hug L.A."/>
            <person name="Sharon I."/>
            <person name="Castelle C.J."/>
            <person name="Probst A.J."/>
            <person name="Thomas B.C."/>
            <person name="Singh A."/>
            <person name="Wilkins M.J."/>
            <person name="Karaoz U."/>
            <person name="Brodie E.L."/>
            <person name="Williams K.H."/>
            <person name="Hubbard S.S."/>
            <person name="Banfield J.F."/>
        </authorList>
    </citation>
    <scope>NUCLEOTIDE SEQUENCE [LARGE SCALE GENOMIC DNA]</scope>
</reference>
<proteinExistence type="predicted"/>
<comment type="caution">
    <text evidence="1">The sequence shown here is derived from an EMBL/GenBank/DDBJ whole genome shotgun (WGS) entry which is preliminary data.</text>
</comment>
<gene>
    <name evidence="1" type="ORF">A3C25_05830</name>
</gene>
<evidence type="ECO:0000313" key="1">
    <source>
        <dbReference type="EMBL" id="OGK24219.1"/>
    </source>
</evidence>
<dbReference type="EMBL" id="MFZO01000037">
    <property type="protein sequence ID" value="OGK24219.1"/>
    <property type="molecule type" value="Genomic_DNA"/>
</dbReference>
<sequence length="63" mass="7184">MDKSVYICTGTCKAEISEEEYNKGLTKCGTQGCTHFGHTFEKRMKCSICGAYYKEGEKHEHKQ</sequence>
<name>A0A1F7GYU2_9BACT</name>
<protein>
    <recommendedName>
        <fullName evidence="3">C2H2-type domain-containing protein</fullName>
    </recommendedName>
</protein>
<evidence type="ECO:0008006" key="3">
    <source>
        <dbReference type="Google" id="ProtNLM"/>
    </source>
</evidence>
<dbReference type="AlphaFoldDB" id="A0A1F7GYU2"/>
<evidence type="ECO:0000313" key="2">
    <source>
        <dbReference type="Proteomes" id="UP000177913"/>
    </source>
</evidence>